<dbReference type="GO" id="GO:0005524">
    <property type="term" value="F:ATP binding"/>
    <property type="evidence" value="ECO:0007669"/>
    <property type="project" value="InterPro"/>
</dbReference>
<dbReference type="Proteomes" id="UP000425960">
    <property type="component" value="Chromosome"/>
</dbReference>
<evidence type="ECO:0000313" key="3">
    <source>
        <dbReference type="EMBL" id="BBO83583.1"/>
    </source>
</evidence>
<reference evidence="3 4" key="1">
    <citation type="submission" date="2019-11" db="EMBL/GenBank/DDBJ databases">
        <title>Comparative genomics of hydrocarbon-degrading Desulfosarcina strains.</title>
        <authorList>
            <person name="Watanabe M."/>
            <person name="Kojima H."/>
            <person name="Fukui M."/>
        </authorList>
    </citation>
    <scope>NUCLEOTIDE SEQUENCE [LARGE SCALE GENOMIC DNA]</scope>
    <source>
        <strain evidence="3 4">28bB2T</strain>
    </source>
</reference>
<protein>
    <recommendedName>
        <fullName evidence="2">Protein kinase domain-containing protein</fullName>
    </recommendedName>
</protein>
<keyword evidence="1" id="KW-0812">Transmembrane</keyword>
<dbReference type="InterPro" id="IPR011009">
    <property type="entry name" value="Kinase-like_dom_sf"/>
</dbReference>
<accession>A0A5K7ZTN7</accession>
<name>A0A5K7ZTN7_9BACT</name>
<dbReference type="EMBL" id="AP021876">
    <property type="protein sequence ID" value="BBO83583.1"/>
    <property type="molecule type" value="Genomic_DNA"/>
</dbReference>
<proteinExistence type="predicted"/>
<feature type="transmembrane region" description="Helical" evidence="1">
    <location>
        <begin position="111"/>
        <end position="132"/>
    </location>
</feature>
<evidence type="ECO:0000256" key="1">
    <source>
        <dbReference type="SAM" id="Phobius"/>
    </source>
</evidence>
<feature type="domain" description="Protein kinase" evidence="2">
    <location>
        <begin position="318"/>
        <end position="702"/>
    </location>
</feature>
<dbReference type="GO" id="GO:0004672">
    <property type="term" value="F:protein kinase activity"/>
    <property type="evidence" value="ECO:0007669"/>
    <property type="project" value="InterPro"/>
</dbReference>
<dbReference type="RefSeq" id="WP_155323752.1">
    <property type="nucleotide sequence ID" value="NZ_AP021876.1"/>
</dbReference>
<gene>
    <name evidence="3" type="ORF">DSCO28_41490</name>
</gene>
<organism evidence="3 4">
    <name type="scientific">Desulfosarcina ovata subsp. sediminis</name>
    <dbReference type="NCBI Taxonomy" id="885957"/>
    <lineage>
        <taxon>Bacteria</taxon>
        <taxon>Pseudomonadati</taxon>
        <taxon>Thermodesulfobacteriota</taxon>
        <taxon>Desulfobacteria</taxon>
        <taxon>Desulfobacterales</taxon>
        <taxon>Desulfosarcinaceae</taxon>
        <taxon>Desulfosarcina</taxon>
    </lineage>
</organism>
<dbReference type="AlphaFoldDB" id="A0A5K7ZTN7"/>
<keyword evidence="1" id="KW-0472">Membrane</keyword>
<keyword evidence="1" id="KW-1133">Transmembrane helix</keyword>
<sequence length="805" mass="90432">MKKWMIPIVFSVLCATVISAWELKAFVDRQVIYIRGAEPLLVDETSQSDQFVYYKADGKSGMFMKNDVVSVGSIRVEKKRPILSIIDRHKQQIFSRIGIDSKMTRLLDTRLLIFLILLILSFTAMKVGGVLLSRLRNRDFRRSGSTAVDAPNEALRWFPQESQEGSDFRDIALFFLELYRIQNGFPKDAPARFSMTPDSAKQKMKVFELGVKGSRDWLTRRMSIGPLGEDSGSKSKCFYAIYDTHMVIKIPPVPVTDIVKYVKDIRREVQISIQLAPVACIVPMVSVVLNKIKALPYASSLTAEQSEKQYIRLVEGNTEYQDYLKIGGRFAFFMELSNSFFVGRVIDELHAAKANIGDELMDVPDAAWDQEAFTTRYGLDSLSVFEGLQTLYHRCENEARRIIQAAGKADQVHSYQIKDWFLAAIAGKAPVGNQKEKDSSLIDQVNEGFAGIFKAHQPQMDALTQLLKAQLEIKTFLKSRHQIENIASNMLQLLCLLEEKKVALRDLKPDNLFFAADPDSYPIFLNNAEDFSIGVIDVETAVSLDPTKDGTIAQPLLGGTPLYATPLHILKNDTITANFGSLAKALHYQDWYAAMAIIFKAVTGNNLFSRAARSFPEMLKILKSGRSKSDPDETTVKAMSHKFWSAATADLKAQLAIHSAVLTQVSLDLPEAMVPVIREQLEREKAALTRFIGKQIAETTLLKSEKNRTFLLTAASPDIARQIERWQNHADLPESHRGLAPQMVAFLNNLNRLKQRAAEKQDILADLSAPPYPLSAHVLLESMFQIVHKAMFNSRWNLASRNADG</sequence>
<dbReference type="KEGG" id="dov:DSCO28_41490"/>
<dbReference type="Gene3D" id="1.10.510.10">
    <property type="entry name" value="Transferase(Phosphotransferase) domain 1"/>
    <property type="match status" value="1"/>
</dbReference>
<evidence type="ECO:0000259" key="2">
    <source>
        <dbReference type="PROSITE" id="PS50011"/>
    </source>
</evidence>
<dbReference type="InterPro" id="IPR000719">
    <property type="entry name" value="Prot_kinase_dom"/>
</dbReference>
<dbReference type="SUPFAM" id="SSF56112">
    <property type="entry name" value="Protein kinase-like (PK-like)"/>
    <property type="match status" value="1"/>
</dbReference>
<dbReference type="PROSITE" id="PS50011">
    <property type="entry name" value="PROTEIN_KINASE_DOM"/>
    <property type="match status" value="1"/>
</dbReference>
<evidence type="ECO:0000313" key="4">
    <source>
        <dbReference type="Proteomes" id="UP000425960"/>
    </source>
</evidence>